<dbReference type="GO" id="GO:0003841">
    <property type="term" value="F:1-acylglycerol-3-phosphate O-acyltransferase activity"/>
    <property type="evidence" value="ECO:0007669"/>
    <property type="project" value="TreeGrafter"/>
</dbReference>
<evidence type="ECO:0000259" key="4">
    <source>
        <dbReference type="SMART" id="SM00563"/>
    </source>
</evidence>
<dbReference type="AlphaFoldDB" id="A0A517S947"/>
<sequence length="260" mass="27924">MSPDLSGFLIVLLFAATAVGVVAAAIRRTGACWKTWMLVAIAKTYGGLFFGLRYRQHSPFPPGGALILVNHRSPVDPLFILATTARDPFRGPMTVIEFLTATEYTRIPGAIGFICKYMRSIPVDRDGEDMESAKVALRRMRAGFTVGIFPEGRINFGPGLLPPIGGVAWLALKAGRPVVPAYIHGAPQVASKSMVAPFLTKRRVQVDYGPPVDLSAYDGVRVTPAILSDVSRMLMEKLAETGGLRTGGLKVAQPDGRVSA</sequence>
<name>A0A517S947_9PLAN</name>
<evidence type="ECO:0000256" key="3">
    <source>
        <dbReference type="ARBA" id="ARBA00023315"/>
    </source>
</evidence>
<dbReference type="KEGG" id="ccos:Pan44_06730"/>
<dbReference type="OrthoDB" id="9803035at2"/>
<dbReference type="InParanoid" id="A0A517S947"/>
<feature type="domain" description="Phospholipid/glycerol acyltransferase" evidence="4">
    <location>
        <begin position="65"/>
        <end position="186"/>
    </location>
</feature>
<dbReference type="InterPro" id="IPR002123">
    <property type="entry name" value="Plipid/glycerol_acylTrfase"/>
</dbReference>
<dbReference type="SMART" id="SM00563">
    <property type="entry name" value="PlsC"/>
    <property type="match status" value="1"/>
</dbReference>
<gene>
    <name evidence="5" type="ORF">Pan44_06730</name>
</gene>
<comment type="pathway">
    <text evidence="1">Lipid metabolism.</text>
</comment>
<dbReference type="SUPFAM" id="SSF69593">
    <property type="entry name" value="Glycerol-3-phosphate (1)-acyltransferase"/>
    <property type="match status" value="1"/>
</dbReference>
<dbReference type="RefSeq" id="WP_145027202.1">
    <property type="nucleotide sequence ID" value="NZ_CP036271.1"/>
</dbReference>
<keyword evidence="3 5" id="KW-0012">Acyltransferase</keyword>
<dbReference type="GO" id="GO:0006654">
    <property type="term" value="P:phosphatidic acid biosynthetic process"/>
    <property type="evidence" value="ECO:0007669"/>
    <property type="project" value="TreeGrafter"/>
</dbReference>
<dbReference type="Pfam" id="PF01553">
    <property type="entry name" value="Acyltransferase"/>
    <property type="match status" value="1"/>
</dbReference>
<keyword evidence="2 5" id="KW-0808">Transferase</keyword>
<dbReference type="PANTHER" id="PTHR10434:SF11">
    <property type="entry name" value="1-ACYL-SN-GLYCEROL-3-PHOSPHATE ACYLTRANSFERASE"/>
    <property type="match status" value="1"/>
</dbReference>
<proteinExistence type="predicted"/>
<organism evidence="5 6">
    <name type="scientific">Caulifigura coniformis</name>
    <dbReference type="NCBI Taxonomy" id="2527983"/>
    <lineage>
        <taxon>Bacteria</taxon>
        <taxon>Pseudomonadati</taxon>
        <taxon>Planctomycetota</taxon>
        <taxon>Planctomycetia</taxon>
        <taxon>Planctomycetales</taxon>
        <taxon>Planctomycetaceae</taxon>
        <taxon>Caulifigura</taxon>
    </lineage>
</organism>
<evidence type="ECO:0000313" key="5">
    <source>
        <dbReference type="EMBL" id="QDT52661.1"/>
    </source>
</evidence>
<reference evidence="5 6" key="1">
    <citation type="submission" date="2019-02" db="EMBL/GenBank/DDBJ databases">
        <title>Deep-cultivation of Planctomycetes and their phenomic and genomic characterization uncovers novel biology.</title>
        <authorList>
            <person name="Wiegand S."/>
            <person name="Jogler M."/>
            <person name="Boedeker C."/>
            <person name="Pinto D."/>
            <person name="Vollmers J."/>
            <person name="Rivas-Marin E."/>
            <person name="Kohn T."/>
            <person name="Peeters S.H."/>
            <person name="Heuer A."/>
            <person name="Rast P."/>
            <person name="Oberbeckmann S."/>
            <person name="Bunk B."/>
            <person name="Jeske O."/>
            <person name="Meyerdierks A."/>
            <person name="Storesund J.E."/>
            <person name="Kallscheuer N."/>
            <person name="Luecker S."/>
            <person name="Lage O.M."/>
            <person name="Pohl T."/>
            <person name="Merkel B.J."/>
            <person name="Hornburger P."/>
            <person name="Mueller R.-W."/>
            <person name="Bruemmer F."/>
            <person name="Labrenz M."/>
            <person name="Spormann A.M."/>
            <person name="Op den Camp H."/>
            <person name="Overmann J."/>
            <person name="Amann R."/>
            <person name="Jetten M.S.M."/>
            <person name="Mascher T."/>
            <person name="Medema M.H."/>
            <person name="Devos D.P."/>
            <person name="Kaster A.-K."/>
            <person name="Ovreas L."/>
            <person name="Rohde M."/>
            <person name="Galperin M.Y."/>
            <person name="Jogler C."/>
        </authorList>
    </citation>
    <scope>NUCLEOTIDE SEQUENCE [LARGE SCALE GENOMIC DNA]</scope>
    <source>
        <strain evidence="5 6">Pan44</strain>
    </source>
</reference>
<dbReference type="PANTHER" id="PTHR10434">
    <property type="entry name" value="1-ACYL-SN-GLYCEROL-3-PHOSPHATE ACYLTRANSFERASE"/>
    <property type="match status" value="1"/>
</dbReference>
<dbReference type="Proteomes" id="UP000315700">
    <property type="component" value="Chromosome"/>
</dbReference>
<evidence type="ECO:0000313" key="6">
    <source>
        <dbReference type="Proteomes" id="UP000315700"/>
    </source>
</evidence>
<keyword evidence="6" id="KW-1185">Reference proteome</keyword>
<evidence type="ECO:0000256" key="2">
    <source>
        <dbReference type="ARBA" id="ARBA00022679"/>
    </source>
</evidence>
<dbReference type="CDD" id="cd07989">
    <property type="entry name" value="LPLAT_AGPAT-like"/>
    <property type="match status" value="1"/>
</dbReference>
<evidence type="ECO:0000256" key="1">
    <source>
        <dbReference type="ARBA" id="ARBA00005189"/>
    </source>
</evidence>
<dbReference type="EMBL" id="CP036271">
    <property type="protein sequence ID" value="QDT52661.1"/>
    <property type="molecule type" value="Genomic_DNA"/>
</dbReference>
<protein>
    <submittedName>
        <fullName evidence="5">2-acyl-glycerophospho-ethanolamine acyltransferase</fullName>
    </submittedName>
</protein>
<accession>A0A517S947</accession>